<evidence type="ECO:0000256" key="1">
    <source>
        <dbReference type="ARBA" id="ARBA00004651"/>
    </source>
</evidence>
<dbReference type="InterPro" id="IPR046342">
    <property type="entry name" value="CBS_dom_sf"/>
</dbReference>
<dbReference type="Pfam" id="PF00571">
    <property type="entry name" value="CBS"/>
    <property type="match status" value="2"/>
</dbReference>
<dbReference type="SMART" id="SM01091">
    <property type="entry name" value="CorC_HlyC"/>
    <property type="match status" value="1"/>
</dbReference>
<dbReference type="SMART" id="SM00116">
    <property type="entry name" value="CBS"/>
    <property type="match status" value="2"/>
</dbReference>
<keyword evidence="5 6" id="KW-0129">CBS domain</keyword>
<comment type="similarity">
    <text evidence="2">Belongs to the UPF0053 family.</text>
</comment>
<accession>A0A1T4MYV8</accession>
<feature type="domain" description="CBS" evidence="7">
    <location>
        <begin position="47"/>
        <end position="107"/>
    </location>
</feature>
<evidence type="ECO:0000256" key="6">
    <source>
        <dbReference type="PROSITE-ProRule" id="PRU00703"/>
    </source>
</evidence>
<dbReference type="PROSITE" id="PS51371">
    <property type="entry name" value="CBS"/>
    <property type="match status" value="2"/>
</dbReference>
<dbReference type="PANTHER" id="PTHR22777:SF32">
    <property type="entry name" value="UPF0053 INNER MEMBRANE PROTEIN YFJD"/>
    <property type="match status" value="1"/>
</dbReference>
<dbReference type="EMBL" id="FUWG01000018">
    <property type="protein sequence ID" value="SJZ72182.1"/>
    <property type="molecule type" value="Genomic_DNA"/>
</dbReference>
<feature type="domain" description="CBS" evidence="7">
    <location>
        <begin position="111"/>
        <end position="168"/>
    </location>
</feature>
<evidence type="ECO:0000256" key="3">
    <source>
        <dbReference type="ARBA" id="ARBA00022475"/>
    </source>
</evidence>
<dbReference type="Gene3D" id="3.30.465.10">
    <property type="match status" value="1"/>
</dbReference>
<dbReference type="Pfam" id="PF03471">
    <property type="entry name" value="CorC_HlyC"/>
    <property type="match status" value="1"/>
</dbReference>
<dbReference type="SUPFAM" id="SSF56176">
    <property type="entry name" value="FAD-binding/transporter-associated domain-like"/>
    <property type="match status" value="1"/>
</dbReference>
<dbReference type="OrthoDB" id="9798188at2"/>
<dbReference type="InterPro" id="IPR036318">
    <property type="entry name" value="FAD-bd_PCMH-like_sf"/>
</dbReference>
<dbReference type="GO" id="GO:0050660">
    <property type="term" value="F:flavin adenine dinucleotide binding"/>
    <property type="evidence" value="ECO:0007669"/>
    <property type="project" value="InterPro"/>
</dbReference>
<dbReference type="GO" id="GO:0005886">
    <property type="term" value="C:plasma membrane"/>
    <property type="evidence" value="ECO:0007669"/>
    <property type="project" value="UniProtKB-SubCell"/>
</dbReference>
<gene>
    <name evidence="8" type="ORF">SAMN02745149_02138</name>
</gene>
<keyword evidence="9" id="KW-1185">Reference proteome</keyword>
<keyword evidence="3" id="KW-1003">Cell membrane</keyword>
<evidence type="ECO:0000256" key="4">
    <source>
        <dbReference type="ARBA" id="ARBA00022737"/>
    </source>
</evidence>
<dbReference type="GeneID" id="78317408"/>
<dbReference type="Gene3D" id="3.10.580.10">
    <property type="entry name" value="CBS-domain"/>
    <property type="match status" value="1"/>
</dbReference>
<sequence>MFFNKKKKAAYSLEDITPEQQEILNEEKRDMIQGIEELSETAVKEVMIPRIDVDFIAVDTPLDELMTKIRESGHSRFPVYSESIDNVIGVLYVKDLIYSLGKKEIPQLDKIIRKAYFVPESKRIDTLLREFKRRHLHIAIAIDEYGGIAGIITMEDIIEEIVGDIQDEFDNEREDIISVGTDMWLCDARVDLDDLNEMIEAQFPAADFDSLGGFVFDLFGKIPVRFEKVSWGGFDFIVQDMEGHRINLIKVIKKTEEKSDEEKKD</sequence>
<dbReference type="SUPFAM" id="SSF54631">
    <property type="entry name" value="CBS-domain pair"/>
    <property type="match status" value="1"/>
</dbReference>
<evidence type="ECO:0000313" key="9">
    <source>
        <dbReference type="Proteomes" id="UP000190423"/>
    </source>
</evidence>
<protein>
    <submittedName>
        <fullName evidence="8">CBS domain-containing protein</fullName>
    </submittedName>
</protein>
<evidence type="ECO:0000256" key="2">
    <source>
        <dbReference type="ARBA" id="ARBA00006337"/>
    </source>
</evidence>
<evidence type="ECO:0000313" key="8">
    <source>
        <dbReference type="EMBL" id="SJZ72182.1"/>
    </source>
</evidence>
<dbReference type="AlphaFoldDB" id="A0A1T4MYV8"/>
<name>A0A1T4MYV8_TREPO</name>
<dbReference type="STRING" id="261392.SAMN02745149_02138"/>
<dbReference type="PANTHER" id="PTHR22777">
    <property type="entry name" value="HEMOLYSIN-RELATED"/>
    <property type="match status" value="1"/>
</dbReference>
<reference evidence="8 9" key="1">
    <citation type="submission" date="2017-02" db="EMBL/GenBank/DDBJ databases">
        <authorList>
            <person name="Peterson S.W."/>
        </authorList>
    </citation>
    <scope>NUCLEOTIDE SEQUENCE [LARGE SCALE GENOMIC DNA]</scope>
    <source>
        <strain evidence="8 9">ATCC BAA-908</strain>
    </source>
</reference>
<keyword evidence="4" id="KW-0677">Repeat</keyword>
<keyword evidence="3" id="KW-0472">Membrane</keyword>
<dbReference type="InterPro" id="IPR005170">
    <property type="entry name" value="Transptr-assoc_dom"/>
</dbReference>
<dbReference type="InterPro" id="IPR000644">
    <property type="entry name" value="CBS_dom"/>
</dbReference>
<dbReference type="FunFam" id="3.10.580.10:FF:000002">
    <property type="entry name" value="Magnesium/cobalt efflux protein CorC"/>
    <property type="match status" value="1"/>
</dbReference>
<comment type="subcellular location">
    <subcellularLocation>
        <location evidence="1">Cell membrane</location>
        <topology evidence="1">Multi-pass membrane protein</topology>
    </subcellularLocation>
</comment>
<evidence type="ECO:0000259" key="7">
    <source>
        <dbReference type="PROSITE" id="PS51371"/>
    </source>
</evidence>
<dbReference type="InterPro" id="IPR044751">
    <property type="entry name" value="Ion_transp-like_CBS"/>
</dbReference>
<dbReference type="InterPro" id="IPR016169">
    <property type="entry name" value="FAD-bd_PCMH_sub2"/>
</dbReference>
<proteinExistence type="inferred from homology"/>
<dbReference type="CDD" id="cd04590">
    <property type="entry name" value="CBS_pair_CorC_HlyC_assoc"/>
    <property type="match status" value="1"/>
</dbReference>
<organism evidence="8 9">
    <name type="scientific">Treponema porcinum</name>
    <dbReference type="NCBI Taxonomy" id="261392"/>
    <lineage>
        <taxon>Bacteria</taxon>
        <taxon>Pseudomonadati</taxon>
        <taxon>Spirochaetota</taxon>
        <taxon>Spirochaetia</taxon>
        <taxon>Spirochaetales</taxon>
        <taxon>Treponemataceae</taxon>
        <taxon>Treponema</taxon>
    </lineage>
</organism>
<dbReference type="RefSeq" id="WP_078934019.1">
    <property type="nucleotide sequence ID" value="NZ_FUWG01000018.1"/>
</dbReference>
<dbReference type="Proteomes" id="UP000190423">
    <property type="component" value="Unassembled WGS sequence"/>
</dbReference>
<evidence type="ECO:0000256" key="5">
    <source>
        <dbReference type="ARBA" id="ARBA00023122"/>
    </source>
</evidence>